<protein>
    <recommendedName>
        <fullName evidence="1">QRICH1-like domain-containing protein</fullName>
    </recommendedName>
</protein>
<sequence>MNMLLASFFMNLKKFNGENYEPDTMKSIFCSIKRFLKDRDYGTNLMTSEIFHHAREMLATKQKIAKSHG</sequence>
<proteinExistence type="predicted"/>
<reference evidence="2" key="2">
    <citation type="submission" date="2020-11" db="EMBL/GenBank/DDBJ databases">
        <authorList>
            <person name="McCartney M.A."/>
            <person name="Auch B."/>
            <person name="Kono T."/>
            <person name="Mallez S."/>
            <person name="Becker A."/>
            <person name="Gohl D.M."/>
            <person name="Silverstein K.A.T."/>
            <person name="Koren S."/>
            <person name="Bechman K.B."/>
            <person name="Herman A."/>
            <person name="Abrahante J.E."/>
            <person name="Garbe J."/>
        </authorList>
    </citation>
    <scope>NUCLEOTIDE SEQUENCE</scope>
    <source>
        <strain evidence="2">Duluth1</strain>
        <tissue evidence="2">Whole animal</tissue>
    </source>
</reference>
<reference evidence="2" key="1">
    <citation type="journal article" date="2019" name="bioRxiv">
        <title>The Genome of the Zebra Mussel, Dreissena polymorpha: A Resource for Invasive Species Research.</title>
        <authorList>
            <person name="McCartney M.A."/>
            <person name="Auch B."/>
            <person name="Kono T."/>
            <person name="Mallez S."/>
            <person name="Zhang Y."/>
            <person name="Obille A."/>
            <person name="Becker A."/>
            <person name="Abrahante J.E."/>
            <person name="Garbe J."/>
            <person name="Badalamenti J.P."/>
            <person name="Herman A."/>
            <person name="Mangelson H."/>
            <person name="Liachko I."/>
            <person name="Sullivan S."/>
            <person name="Sone E.D."/>
            <person name="Koren S."/>
            <person name="Silverstein K.A.T."/>
            <person name="Beckman K.B."/>
            <person name="Gohl D.M."/>
        </authorList>
    </citation>
    <scope>NUCLEOTIDE SEQUENCE</scope>
    <source>
        <strain evidence="2">Duluth1</strain>
        <tissue evidence="2">Whole animal</tissue>
    </source>
</reference>
<dbReference type="PANTHER" id="PTHR46963">
    <property type="entry name" value="SIMILAR TO RIKEN CDNA E130308A19"/>
    <property type="match status" value="1"/>
</dbReference>
<comment type="caution">
    <text evidence="2">The sequence shown here is derived from an EMBL/GenBank/DDBJ whole genome shotgun (WGS) entry which is preliminary data.</text>
</comment>
<evidence type="ECO:0000313" key="2">
    <source>
        <dbReference type="EMBL" id="KAH3882576.1"/>
    </source>
</evidence>
<dbReference type="AlphaFoldDB" id="A0A9D4MU58"/>
<gene>
    <name evidence="2" type="ORF">DPMN_006518</name>
</gene>
<dbReference type="InterPro" id="IPR057926">
    <property type="entry name" value="QRICH1_dom"/>
</dbReference>
<dbReference type="EMBL" id="JAIWYP010000001">
    <property type="protein sequence ID" value="KAH3882576.1"/>
    <property type="molecule type" value="Genomic_DNA"/>
</dbReference>
<organism evidence="2 3">
    <name type="scientific">Dreissena polymorpha</name>
    <name type="common">Zebra mussel</name>
    <name type="synonym">Mytilus polymorpha</name>
    <dbReference type="NCBI Taxonomy" id="45954"/>
    <lineage>
        <taxon>Eukaryota</taxon>
        <taxon>Metazoa</taxon>
        <taxon>Spiralia</taxon>
        <taxon>Lophotrochozoa</taxon>
        <taxon>Mollusca</taxon>
        <taxon>Bivalvia</taxon>
        <taxon>Autobranchia</taxon>
        <taxon>Heteroconchia</taxon>
        <taxon>Euheterodonta</taxon>
        <taxon>Imparidentia</taxon>
        <taxon>Neoheterodontei</taxon>
        <taxon>Myida</taxon>
        <taxon>Dreissenoidea</taxon>
        <taxon>Dreissenidae</taxon>
        <taxon>Dreissena</taxon>
    </lineage>
</organism>
<feature type="domain" description="QRICH1-like" evidence="1">
    <location>
        <begin position="1"/>
        <end position="59"/>
    </location>
</feature>
<name>A0A9D4MU58_DREPO</name>
<dbReference type="InterPro" id="IPR042838">
    <property type="entry name" value="KIAA1958"/>
</dbReference>
<dbReference type="Pfam" id="PF25561">
    <property type="entry name" value="QRICH1"/>
    <property type="match status" value="1"/>
</dbReference>
<evidence type="ECO:0000313" key="3">
    <source>
        <dbReference type="Proteomes" id="UP000828390"/>
    </source>
</evidence>
<evidence type="ECO:0000259" key="1">
    <source>
        <dbReference type="Pfam" id="PF25561"/>
    </source>
</evidence>
<dbReference type="Proteomes" id="UP000828390">
    <property type="component" value="Unassembled WGS sequence"/>
</dbReference>
<accession>A0A9D4MU58</accession>
<dbReference type="PANTHER" id="PTHR46963:SF2">
    <property type="match status" value="1"/>
</dbReference>
<keyword evidence="3" id="KW-1185">Reference proteome</keyword>